<feature type="transmembrane region" description="Helical" evidence="7">
    <location>
        <begin position="603"/>
        <end position="627"/>
    </location>
</feature>
<keyword evidence="3 7" id="KW-0812">Transmembrane</keyword>
<evidence type="ECO:0000256" key="6">
    <source>
        <dbReference type="ARBA" id="ARBA00023180"/>
    </source>
</evidence>
<comment type="caution">
    <text evidence="9">The sequence shown here is derived from an EMBL/GenBank/DDBJ whole genome shotgun (WGS) entry which is preliminary data.</text>
</comment>
<dbReference type="OrthoDB" id="8171084at2759"/>
<keyword evidence="4 7" id="KW-1133">Transmembrane helix</keyword>
<comment type="similarity">
    <text evidence="2">Belongs to the TIP family.</text>
</comment>
<evidence type="ECO:0000313" key="9">
    <source>
        <dbReference type="EMBL" id="PNF28014.1"/>
    </source>
</evidence>
<name>A0A2J7QHF2_9NEOP</name>
<keyword evidence="6" id="KW-0325">Glycoprotein</keyword>
<sequence length="649" mass="72146">MNRTDESRVMELEEIHTLALSPAVAASFAALWSDDDKISVITEKGLHVMAGADKRWKGMQEYCKTRLTFFKGTFEKAVCCMWLIFLLQTVPLVAGGNITSSVFGLVTGVRPAAFGDFNSDELTDLFVIRGKKKNTMEIMLAREQEPLFQAGHGLSCMYSDMHITSVVPGNFDGDAHLDLLVTALNKTDPHSPTHIFISWGGVNHINCSNVTAMYKMKNQPLVLDYNHDMVVDLFGENVEGNRTFVVFNANRSIPPQLVPMMPAERSKDPLRVPHSHAFLDLNRDFTSDLLLSTKVGFELWLANKNGELALNGTIELPVGLTTEQIGQSLFLDLELTGEMYHLLPVCFDGFKDCLPCRNSTLFAYVNGKWHNLNPDLRDGTGQVWGFYRCSGHPYTDTVTLRGGDFNMDGYPDILATLMKNSHSKVFLLENVESLSGSLSRTYTIHGDSLASMNNDTTMAAFYDLYQDGVLDVILYGPDTVQAFRNTLDYDANFLKVMVLTGTDRGGNLPGPGISCRTTTQEGYPRLALTTQLPQSAHFSLGLPYTIFGLGRTPKFVDTLTVGIAGRSKPWTQIIPNSQMVVIPSPLDQTSKWRAQLFITPSKMILMSAVALTGTCGLIIAIIGALYWKEKREDRIEKLQEAHRFHFDAM</sequence>
<dbReference type="InterPro" id="IPR028994">
    <property type="entry name" value="Integrin_alpha_N"/>
</dbReference>
<feature type="domain" description="T-cell immunomodulatory protein TIP C2" evidence="8">
    <location>
        <begin position="505"/>
        <end position="597"/>
    </location>
</feature>
<evidence type="ECO:0000256" key="1">
    <source>
        <dbReference type="ARBA" id="ARBA00004479"/>
    </source>
</evidence>
<evidence type="ECO:0000313" key="10">
    <source>
        <dbReference type="Proteomes" id="UP000235965"/>
    </source>
</evidence>
<dbReference type="GO" id="GO:0005886">
    <property type="term" value="C:plasma membrane"/>
    <property type="evidence" value="ECO:0007669"/>
    <property type="project" value="TreeGrafter"/>
</dbReference>
<evidence type="ECO:0000256" key="3">
    <source>
        <dbReference type="ARBA" id="ARBA00022692"/>
    </source>
</evidence>
<evidence type="ECO:0000256" key="7">
    <source>
        <dbReference type="SAM" id="Phobius"/>
    </source>
</evidence>
<keyword evidence="5 7" id="KW-0472">Membrane</keyword>
<dbReference type="PANTHER" id="PTHR13412">
    <property type="entry name" value="T-CELL IMMUNOMODULATORY PROTEIN HOMOLOG"/>
    <property type="match status" value="1"/>
</dbReference>
<dbReference type="InterPro" id="IPR057089">
    <property type="entry name" value="C2_TIP"/>
</dbReference>
<dbReference type="SUPFAM" id="SSF69318">
    <property type="entry name" value="Integrin alpha N-terminal domain"/>
    <property type="match status" value="1"/>
</dbReference>
<evidence type="ECO:0000256" key="2">
    <source>
        <dbReference type="ARBA" id="ARBA00006496"/>
    </source>
</evidence>
<dbReference type="AlphaFoldDB" id="A0A2J7QHF2"/>
<proteinExistence type="inferred from homology"/>
<organism evidence="9 10">
    <name type="scientific">Cryptotermes secundus</name>
    <dbReference type="NCBI Taxonomy" id="105785"/>
    <lineage>
        <taxon>Eukaryota</taxon>
        <taxon>Metazoa</taxon>
        <taxon>Ecdysozoa</taxon>
        <taxon>Arthropoda</taxon>
        <taxon>Hexapoda</taxon>
        <taxon>Insecta</taxon>
        <taxon>Pterygota</taxon>
        <taxon>Neoptera</taxon>
        <taxon>Polyneoptera</taxon>
        <taxon>Dictyoptera</taxon>
        <taxon>Blattodea</taxon>
        <taxon>Blattoidea</taxon>
        <taxon>Termitoidae</taxon>
        <taxon>Kalotermitidae</taxon>
        <taxon>Cryptotermitinae</taxon>
        <taxon>Cryptotermes</taxon>
    </lineage>
</organism>
<dbReference type="Proteomes" id="UP000235965">
    <property type="component" value="Unassembled WGS sequence"/>
</dbReference>
<dbReference type="PANTHER" id="PTHR13412:SF0">
    <property type="entry name" value="T-CELL IMMUNOMODULATORY PROTEIN"/>
    <property type="match status" value="1"/>
</dbReference>
<evidence type="ECO:0000256" key="5">
    <source>
        <dbReference type="ARBA" id="ARBA00023136"/>
    </source>
</evidence>
<dbReference type="InterPro" id="IPR024881">
    <property type="entry name" value="Tip"/>
</dbReference>
<reference evidence="9 10" key="1">
    <citation type="submission" date="2017-12" db="EMBL/GenBank/DDBJ databases">
        <title>Hemimetabolous genomes reveal molecular basis of termite eusociality.</title>
        <authorList>
            <person name="Harrison M.C."/>
            <person name="Jongepier E."/>
            <person name="Robertson H.M."/>
            <person name="Arning N."/>
            <person name="Bitard-Feildel T."/>
            <person name="Chao H."/>
            <person name="Childers C.P."/>
            <person name="Dinh H."/>
            <person name="Doddapaneni H."/>
            <person name="Dugan S."/>
            <person name="Gowin J."/>
            <person name="Greiner C."/>
            <person name="Han Y."/>
            <person name="Hu H."/>
            <person name="Hughes D.S.T."/>
            <person name="Huylmans A.-K."/>
            <person name="Kemena C."/>
            <person name="Kremer L.P.M."/>
            <person name="Lee S.L."/>
            <person name="Lopez-Ezquerra A."/>
            <person name="Mallet L."/>
            <person name="Monroy-Kuhn J.M."/>
            <person name="Moser A."/>
            <person name="Murali S.C."/>
            <person name="Muzny D.M."/>
            <person name="Otani S."/>
            <person name="Piulachs M.-D."/>
            <person name="Poelchau M."/>
            <person name="Qu J."/>
            <person name="Schaub F."/>
            <person name="Wada-Katsumata A."/>
            <person name="Worley K.C."/>
            <person name="Xie Q."/>
            <person name="Ylla G."/>
            <person name="Poulsen M."/>
            <person name="Gibbs R.A."/>
            <person name="Schal C."/>
            <person name="Richards S."/>
            <person name="Belles X."/>
            <person name="Korb J."/>
            <person name="Bornberg-Bauer E."/>
        </authorList>
    </citation>
    <scope>NUCLEOTIDE SEQUENCE [LARGE SCALE GENOMIC DNA]</scope>
    <source>
        <tissue evidence="9">Whole body</tissue>
    </source>
</reference>
<dbReference type="EMBL" id="NEVH01013976">
    <property type="protein sequence ID" value="PNF28014.1"/>
    <property type="molecule type" value="Genomic_DNA"/>
</dbReference>
<keyword evidence="10" id="KW-1185">Reference proteome</keyword>
<evidence type="ECO:0000259" key="8">
    <source>
        <dbReference type="Pfam" id="PF23122"/>
    </source>
</evidence>
<dbReference type="Pfam" id="PF23122">
    <property type="entry name" value="C2_ITFG1"/>
    <property type="match status" value="1"/>
</dbReference>
<accession>A0A2J7QHF2</accession>
<comment type="subcellular location">
    <subcellularLocation>
        <location evidence="1">Membrane</location>
        <topology evidence="1">Single-pass type I membrane protein</topology>
    </subcellularLocation>
</comment>
<gene>
    <name evidence="9" type="ORF">B7P43_G13849</name>
</gene>
<protein>
    <submittedName>
        <fullName evidence="9">T-cell immunomodulatory protein</fullName>
    </submittedName>
</protein>
<evidence type="ECO:0000256" key="4">
    <source>
        <dbReference type="ARBA" id="ARBA00022989"/>
    </source>
</evidence>